<evidence type="ECO:0000256" key="5">
    <source>
        <dbReference type="ARBA" id="ARBA00023136"/>
    </source>
</evidence>
<dbReference type="InParanoid" id="E9E1Z5"/>
<evidence type="ECO:0000256" key="4">
    <source>
        <dbReference type="ARBA" id="ARBA00022989"/>
    </source>
</evidence>
<sequence>MKYGQQLERESLPEWSLYNLDYNSLKHEIKVHTTRDQATAIAIPGHQDATLKKFEDNLYGELCRQHDRVDLFITSKADEISRRLEHLASQIQRWITKYSEANDSTISLKRQRRFASMQIQKWTGSVTLSARFNGNILGDPKSFTKRTFEHLQSRHDEILATLLAVTPHFSEPSSPESHGHAAPEPASPEQSRPRHVDFEPLPAAKIDSPVKYWNEYDDGSEAGGPEEEYAIYINPEEDTGFPGFAYVNALLSLPYEKAKQWFKSRRPSHETRPLLASELSSQGSLGYASTAVNTDSEEEGYASSDGYPQLGYATHYALPSISEQKIQRYREKALMWGTLGCFVASFALLGIASVLILTGKRKLRVEVDAGVTVGVMVSLFCAGSGLGMTLYRRDRLSIAYKLTVSSAFVASCILNGMLLVLVMGNAP</sequence>
<dbReference type="GO" id="GO:0005774">
    <property type="term" value="C:vacuolar membrane"/>
    <property type="evidence" value="ECO:0007669"/>
    <property type="project" value="UniProtKB-SubCell"/>
</dbReference>
<name>E9E1Z5_METAQ</name>
<comment type="subcellular location">
    <subcellularLocation>
        <location evidence="1">Vacuole membrane</location>
        <topology evidence="1">Multi-pass membrane protein</topology>
    </subcellularLocation>
</comment>
<organism evidence="10">
    <name type="scientific">Metarhizium acridum (strain CQMa 102)</name>
    <dbReference type="NCBI Taxonomy" id="655827"/>
    <lineage>
        <taxon>Eukaryota</taxon>
        <taxon>Fungi</taxon>
        <taxon>Dikarya</taxon>
        <taxon>Ascomycota</taxon>
        <taxon>Pezizomycotina</taxon>
        <taxon>Sordariomycetes</taxon>
        <taxon>Hypocreomycetidae</taxon>
        <taxon>Hypocreales</taxon>
        <taxon>Clavicipitaceae</taxon>
        <taxon>Metarhizium</taxon>
    </lineage>
</organism>
<evidence type="ECO:0000259" key="8">
    <source>
        <dbReference type="PROSITE" id="PS51382"/>
    </source>
</evidence>
<dbReference type="Proteomes" id="UP000002499">
    <property type="component" value="Unassembled WGS sequence"/>
</dbReference>
<keyword evidence="2" id="KW-0926">Vacuole</keyword>
<dbReference type="PANTHER" id="PTHR46140">
    <property type="entry name" value="VACUOLAR TRANSPORTER CHAPERONE 1-RELATED"/>
    <property type="match status" value="1"/>
</dbReference>
<feature type="domain" description="SPX" evidence="8">
    <location>
        <begin position="1"/>
        <end position="160"/>
    </location>
</feature>
<feature type="transmembrane region" description="Helical" evidence="7">
    <location>
        <begin position="333"/>
        <end position="357"/>
    </location>
</feature>
<reference evidence="9 10" key="1">
    <citation type="journal article" date="2011" name="PLoS Genet.">
        <title>Genome sequencing and comparative transcriptomics of the model entomopathogenic fungi Metarhizium anisopliae and M. acridum.</title>
        <authorList>
            <person name="Gao Q."/>
            <person name="Jin K."/>
            <person name="Ying S.H."/>
            <person name="Zhang Y."/>
            <person name="Xiao G."/>
            <person name="Shang Y."/>
            <person name="Duan Z."/>
            <person name="Hu X."/>
            <person name="Xie X.Q."/>
            <person name="Zhou G."/>
            <person name="Peng G."/>
            <person name="Luo Z."/>
            <person name="Huang W."/>
            <person name="Wang B."/>
            <person name="Fang W."/>
            <person name="Wang S."/>
            <person name="Zhong Y."/>
            <person name="Ma L.J."/>
            <person name="St Leger R.J."/>
            <person name="Zhao G.P."/>
            <person name="Pei Y."/>
            <person name="Feng M.G."/>
            <person name="Xia Y."/>
            <person name="Wang C."/>
        </authorList>
    </citation>
    <scope>NUCLEOTIDE SEQUENCE [LARGE SCALE GENOMIC DNA]</scope>
    <source>
        <strain evidence="9 10">CQMa 102</strain>
    </source>
</reference>
<dbReference type="EMBL" id="GL698493">
    <property type="protein sequence ID" value="EFY90092.1"/>
    <property type="molecule type" value="Genomic_DNA"/>
</dbReference>
<protein>
    <submittedName>
        <fullName evidence="9">SPX superfamily protein</fullName>
    </submittedName>
</protein>
<gene>
    <name evidence="9" type="ORF">MAC_03850</name>
</gene>
<evidence type="ECO:0000313" key="10">
    <source>
        <dbReference type="Proteomes" id="UP000002499"/>
    </source>
</evidence>
<dbReference type="AlphaFoldDB" id="E9E1Z5"/>
<keyword evidence="4 7" id="KW-1133">Transmembrane helix</keyword>
<dbReference type="STRING" id="655827.E9E1Z5"/>
<feature type="transmembrane region" description="Helical" evidence="7">
    <location>
        <begin position="369"/>
        <end position="390"/>
    </location>
</feature>
<keyword evidence="10" id="KW-1185">Reference proteome</keyword>
<dbReference type="PANTHER" id="PTHR46140:SF1">
    <property type="entry name" value="VACUOLAR TRANSPORTER CHAPERONE COMPLEX SUBUNIT 4-RELATED"/>
    <property type="match status" value="1"/>
</dbReference>
<feature type="transmembrane region" description="Helical" evidence="7">
    <location>
        <begin position="402"/>
        <end position="424"/>
    </location>
</feature>
<dbReference type="GO" id="GO:0006799">
    <property type="term" value="P:polyphosphate biosynthetic process"/>
    <property type="evidence" value="ECO:0007669"/>
    <property type="project" value="UniProtKB-ARBA"/>
</dbReference>
<dbReference type="InterPro" id="IPR051572">
    <property type="entry name" value="VTC_Complex_Subunit"/>
</dbReference>
<evidence type="ECO:0000313" key="9">
    <source>
        <dbReference type="EMBL" id="EFY90092.1"/>
    </source>
</evidence>
<proteinExistence type="predicted"/>
<dbReference type="HOGENOM" id="CLU_048481_0_0_1"/>
<dbReference type="PROSITE" id="PS51382">
    <property type="entry name" value="SPX"/>
    <property type="match status" value="1"/>
</dbReference>
<keyword evidence="3 7" id="KW-0812">Transmembrane</keyword>
<evidence type="ECO:0000256" key="3">
    <source>
        <dbReference type="ARBA" id="ARBA00022692"/>
    </source>
</evidence>
<evidence type="ECO:0000256" key="7">
    <source>
        <dbReference type="SAM" id="Phobius"/>
    </source>
</evidence>
<evidence type="ECO:0000256" key="6">
    <source>
        <dbReference type="SAM" id="MobiDB-lite"/>
    </source>
</evidence>
<dbReference type="CDD" id="cd14474">
    <property type="entry name" value="SPX_YDR089W"/>
    <property type="match status" value="1"/>
</dbReference>
<feature type="region of interest" description="Disordered" evidence="6">
    <location>
        <begin position="169"/>
        <end position="195"/>
    </location>
</feature>
<dbReference type="InterPro" id="IPR004331">
    <property type="entry name" value="SPX_dom"/>
</dbReference>
<evidence type="ECO:0000256" key="2">
    <source>
        <dbReference type="ARBA" id="ARBA00022554"/>
    </source>
</evidence>
<evidence type="ECO:0000256" key="1">
    <source>
        <dbReference type="ARBA" id="ARBA00004128"/>
    </source>
</evidence>
<dbReference type="OMA" id="KMHTTRD"/>
<keyword evidence="5 7" id="KW-0472">Membrane</keyword>
<dbReference type="OrthoDB" id="5588846at2759"/>
<dbReference type="eggNOG" id="ENOG502QSRA">
    <property type="taxonomic scope" value="Eukaryota"/>
</dbReference>
<accession>E9E1Z5</accession>